<evidence type="ECO:0000256" key="2">
    <source>
        <dbReference type="ARBA" id="ARBA00012943"/>
    </source>
</evidence>
<organism evidence="8 9">
    <name type="scientific">Streptomyces luteolus</name>
    <dbReference type="NCBI Taxonomy" id="3043615"/>
    <lineage>
        <taxon>Bacteria</taxon>
        <taxon>Bacillati</taxon>
        <taxon>Actinomycetota</taxon>
        <taxon>Actinomycetes</taxon>
        <taxon>Kitasatosporales</taxon>
        <taxon>Streptomycetaceae</taxon>
        <taxon>Streptomyces</taxon>
    </lineage>
</organism>
<evidence type="ECO:0000256" key="3">
    <source>
        <dbReference type="ARBA" id="ARBA00022857"/>
    </source>
</evidence>
<sequence>MGAASSLGAVVNAFDARQEGADPVESMGGAFLRPDLEGLDIGPSADGYVPDMGEEFNRRTADMYREVVPSVDIIVTTATGG</sequence>
<dbReference type="PANTHER" id="PTHR10160">
    <property type="entry name" value="NAD(P) TRANSHYDROGENASE"/>
    <property type="match status" value="1"/>
</dbReference>
<proteinExistence type="predicted"/>
<comment type="caution">
    <text evidence="8">The sequence shown here is derived from an EMBL/GenBank/DDBJ whole genome shotgun (WGS) entry which is preliminary data.</text>
</comment>
<dbReference type="Pfam" id="PF01262">
    <property type="entry name" value="AlaDh_PNT_C"/>
    <property type="match status" value="1"/>
</dbReference>
<evidence type="ECO:0000256" key="4">
    <source>
        <dbReference type="ARBA" id="ARBA00022967"/>
    </source>
</evidence>
<dbReference type="Proteomes" id="UP001237105">
    <property type="component" value="Unassembled WGS sequence"/>
</dbReference>
<dbReference type="RefSeq" id="WP_282534101.1">
    <property type="nucleotide sequence ID" value="NZ_JASCIS010000005.1"/>
</dbReference>
<comment type="function">
    <text evidence="1">The transhydrogenation between NADH and NADP is coupled to respiration and ATP hydrolysis and functions as a proton pump across the membrane.</text>
</comment>
<evidence type="ECO:0000256" key="6">
    <source>
        <dbReference type="ARBA" id="ARBA00048202"/>
    </source>
</evidence>
<name>A0ABT6SST0_9ACTN</name>
<comment type="catalytic activity">
    <reaction evidence="6">
        <text>NAD(+) + NADPH + H(+)(in) = NADH + NADP(+) + H(+)(out)</text>
        <dbReference type="Rhea" id="RHEA:47992"/>
        <dbReference type="ChEBI" id="CHEBI:15378"/>
        <dbReference type="ChEBI" id="CHEBI:57540"/>
        <dbReference type="ChEBI" id="CHEBI:57783"/>
        <dbReference type="ChEBI" id="CHEBI:57945"/>
        <dbReference type="ChEBI" id="CHEBI:58349"/>
        <dbReference type="EC" id="7.1.1.1"/>
    </reaction>
</comment>
<dbReference type="Gene3D" id="3.40.50.720">
    <property type="entry name" value="NAD(P)-binding Rossmann-like Domain"/>
    <property type="match status" value="1"/>
</dbReference>
<feature type="domain" description="Alanine dehydrogenase/pyridine nucleotide transhydrogenase NAD(H)-binding" evidence="7">
    <location>
        <begin position="3"/>
        <end position="78"/>
    </location>
</feature>
<keyword evidence="9" id="KW-1185">Reference proteome</keyword>
<evidence type="ECO:0000259" key="7">
    <source>
        <dbReference type="Pfam" id="PF01262"/>
    </source>
</evidence>
<evidence type="ECO:0000313" key="8">
    <source>
        <dbReference type="EMBL" id="MDI3418178.1"/>
    </source>
</evidence>
<gene>
    <name evidence="8" type="ORF">QIT00_06325</name>
</gene>
<dbReference type="EMBL" id="JASCIS010000005">
    <property type="protein sequence ID" value="MDI3418178.1"/>
    <property type="molecule type" value="Genomic_DNA"/>
</dbReference>
<dbReference type="EC" id="7.1.1.1" evidence="2"/>
<reference evidence="8 9" key="1">
    <citation type="submission" date="2023-05" db="EMBL/GenBank/DDBJ databases">
        <title>Draft genome sequence of Streptomyces sp. B-S-A12 isolated from a cave soil in Thailand.</title>
        <authorList>
            <person name="Chamroensaksri N."/>
            <person name="Muangham S."/>
        </authorList>
    </citation>
    <scope>NUCLEOTIDE SEQUENCE [LARGE SCALE GENOMIC DNA]</scope>
    <source>
        <strain evidence="8 9">B-S-A12</strain>
    </source>
</reference>
<evidence type="ECO:0000256" key="5">
    <source>
        <dbReference type="ARBA" id="ARBA00023027"/>
    </source>
</evidence>
<evidence type="ECO:0000256" key="1">
    <source>
        <dbReference type="ARBA" id="ARBA00003943"/>
    </source>
</evidence>
<protein>
    <recommendedName>
        <fullName evidence="2">proton-translocating NAD(P)(+) transhydrogenase</fullName>
        <ecNumber evidence="2">7.1.1.1</ecNumber>
    </recommendedName>
</protein>
<keyword evidence="4" id="KW-1278">Translocase</keyword>
<accession>A0ABT6SST0</accession>
<dbReference type="PANTHER" id="PTHR10160:SF19">
    <property type="entry name" value="PROTON-TRANSLOCATING NAD(P)(+) TRANSHYDROGENASE"/>
    <property type="match status" value="1"/>
</dbReference>
<dbReference type="InterPro" id="IPR007698">
    <property type="entry name" value="AlaDH/PNT_NAD(H)-bd"/>
</dbReference>
<keyword evidence="5" id="KW-0520">NAD</keyword>
<evidence type="ECO:0000313" key="9">
    <source>
        <dbReference type="Proteomes" id="UP001237105"/>
    </source>
</evidence>
<keyword evidence="3" id="KW-0521">NADP</keyword>